<organism evidence="3 4">
    <name type="scientific">Sulfurirhabdus autotrophica</name>
    <dbReference type="NCBI Taxonomy" id="1706046"/>
    <lineage>
        <taxon>Bacteria</taxon>
        <taxon>Pseudomonadati</taxon>
        <taxon>Pseudomonadota</taxon>
        <taxon>Betaproteobacteria</taxon>
        <taxon>Nitrosomonadales</taxon>
        <taxon>Sulfuricellaceae</taxon>
        <taxon>Sulfurirhabdus</taxon>
    </lineage>
</organism>
<dbReference type="InterPro" id="IPR000189">
    <property type="entry name" value="Transglyc_AS"/>
</dbReference>
<dbReference type="SUPFAM" id="SSF54106">
    <property type="entry name" value="LysM domain"/>
    <property type="match status" value="3"/>
</dbReference>
<dbReference type="EMBL" id="SMCO01000005">
    <property type="protein sequence ID" value="TCV87354.1"/>
    <property type="molecule type" value="Genomic_DNA"/>
</dbReference>
<dbReference type="PANTHER" id="PTHR33734:SF22">
    <property type="entry name" value="MEMBRANE-BOUND LYTIC MUREIN TRANSGLYCOSYLASE D"/>
    <property type="match status" value="1"/>
</dbReference>
<name>A0A4R3Y9N1_9PROT</name>
<dbReference type="PROSITE" id="PS51782">
    <property type="entry name" value="LYSM"/>
    <property type="match status" value="3"/>
</dbReference>
<dbReference type="InterPro" id="IPR023346">
    <property type="entry name" value="Lysozyme-like_dom_sf"/>
</dbReference>
<evidence type="ECO:0000256" key="1">
    <source>
        <dbReference type="ARBA" id="ARBA00007734"/>
    </source>
</evidence>
<dbReference type="Pfam" id="PF01476">
    <property type="entry name" value="LysM"/>
    <property type="match status" value="3"/>
</dbReference>
<dbReference type="InterPro" id="IPR008258">
    <property type="entry name" value="Transglycosylase_SLT_dom_1"/>
</dbReference>
<dbReference type="InterPro" id="IPR018392">
    <property type="entry name" value="LysM"/>
</dbReference>
<feature type="domain" description="LysM" evidence="2">
    <location>
        <begin position="437"/>
        <end position="481"/>
    </location>
</feature>
<dbReference type="CDD" id="cd16894">
    <property type="entry name" value="MltD-like"/>
    <property type="match status" value="1"/>
</dbReference>
<evidence type="ECO:0000313" key="3">
    <source>
        <dbReference type="EMBL" id="TCV87354.1"/>
    </source>
</evidence>
<comment type="caution">
    <text evidence="3">The sequence shown here is derived from an EMBL/GenBank/DDBJ whole genome shotgun (WGS) entry which is preliminary data.</text>
</comment>
<dbReference type="RefSeq" id="WP_165922939.1">
    <property type="nucleotide sequence ID" value="NZ_BHVT01000017.1"/>
</dbReference>
<dbReference type="GO" id="GO:0008932">
    <property type="term" value="F:lytic endotransglycosylase activity"/>
    <property type="evidence" value="ECO:0007669"/>
    <property type="project" value="TreeGrafter"/>
</dbReference>
<dbReference type="InterPro" id="IPR036779">
    <property type="entry name" value="LysM_dom_sf"/>
</dbReference>
<proteinExistence type="inferred from homology"/>
<accession>A0A4R3Y9N1</accession>
<evidence type="ECO:0000313" key="4">
    <source>
        <dbReference type="Proteomes" id="UP000295367"/>
    </source>
</evidence>
<dbReference type="GO" id="GO:0000270">
    <property type="term" value="P:peptidoglycan metabolic process"/>
    <property type="evidence" value="ECO:0007669"/>
    <property type="project" value="InterPro"/>
</dbReference>
<dbReference type="Gene3D" id="1.10.530.10">
    <property type="match status" value="1"/>
</dbReference>
<dbReference type="Gene3D" id="3.10.350.10">
    <property type="entry name" value="LysM domain"/>
    <property type="match status" value="3"/>
</dbReference>
<gene>
    <name evidence="3" type="ORF">EDC63_10519</name>
</gene>
<feature type="domain" description="LysM" evidence="2">
    <location>
        <begin position="286"/>
        <end position="331"/>
    </location>
</feature>
<sequence>MQDDELNMAVQESGDLWDRIRSGFALSEMNDPLIQENENWYANRPDYVKRMISRSKLYLYYIVEEVEKRGMPTEIALLPMIESAFNPKAYSTSHASGIWQFIPSTGKNFGLEQSIRYDGRRDVTAATRAALDYLEKLHNMFGTWELALAAYNWGEGSVSRAIARNEAKGEPTDYQSLSMPAETRSYVPKLIAAKNIVMNPAKFGLKLDSIPNEPYFTKVIAKRHMDVKLAARLAEMPLADFISLNPAHNGPVLATNGPRTLLLPVEKADTFTTNLSSYSKPLVSWQTYSAHKGERLDKIAKKFGTTINALTEYNQIALHKHKLASNQNLLVPLRNNDTSDLIAVNLKSAEPEPVVVTTEKASHKVKSGETIYSIARRYNVTTAQLKAWNHLKTNHISHGQTLAVQRDISVQNTEIKTASKSGKLQTAKTKSSNGKRTMYTVRRGDTLHSIANRFNVAINDIQRWNNLTQKNTLRPGQKVTVYL</sequence>
<dbReference type="GO" id="GO:0016020">
    <property type="term" value="C:membrane"/>
    <property type="evidence" value="ECO:0007669"/>
    <property type="project" value="InterPro"/>
</dbReference>
<dbReference type="Proteomes" id="UP000295367">
    <property type="component" value="Unassembled WGS sequence"/>
</dbReference>
<reference evidence="3 4" key="1">
    <citation type="submission" date="2019-03" db="EMBL/GenBank/DDBJ databases">
        <title>Genomic Encyclopedia of Type Strains, Phase IV (KMG-IV): sequencing the most valuable type-strain genomes for metagenomic binning, comparative biology and taxonomic classification.</title>
        <authorList>
            <person name="Goeker M."/>
        </authorList>
    </citation>
    <scope>NUCLEOTIDE SEQUENCE [LARGE SCALE GENOMIC DNA]</scope>
    <source>
        <strain evidence="3 4">DSM 100309</strain>
    </source>
</reference>
<dbReference type="PANTHER" id="PTHR33734">
    <property type="entry name" value="LYSM DOMAIN-CONTAINING GPI-ANCHORED PROTEIN 2"/>
    <property type="match status" value="1"/>
</dbReference>
<feature type="domain" description="LysM" evidence="2">
    <location>
        <begin position="361"/>
        <end position="404"/>
    </location>
</feature>
<dbReference type="CDD" id="cd00118">
    <property type="entry name" value="LysM"/>
    <property type="match status" value="2"/>
</dbReference>
<dbReference type="SUPFAM" id="SSF53955">
    <property type="entry name" value="Lysozyme-like"/>
    <property type="match status" value="1"/>
</dbReference>
<dbReference type="Pfam" id="PF01464">
    <property type="entry name" value="SLT"/>
    <property type="match status" value="1"/>
</dbReference>
<keyword evidence="4" id="KW-1185">Reference proteome</keyword>
<dbReference type="PROSITE" id="PS00922">
    <property type="entry name" value="TRANSGLYCOSYLASE"/>
    <property type="match status" value="1"/>
</dbReference>
<protein>
    <submittedName>
        <fullName evidence="3">Membrane-bound lytic murein transglycosylase D</fullName>
    </submittedName>
</protein>
<comment type="similarity">
    <text evidence="1">Belongs to the transglycosylase Slt family.</text>
</comment>
<dbReference type="SMART" id="SM00257">
    <property type="entry name" value="LysM"/>
    <property type="match status" value="3"/>
</dbReference>
<evidence type="ECO:0000259" key="2">
    <source>
        <dbReference type="PROSITE" id="PS51782"/>
    </source>
</evidence>
<dbReference type="AlphaFoldDB" id="A0A4R3Y9N1"/>